<accession>A0A3M6U5E7</accession>
<dbReference type="EMBL" id="RCHS01002240">
    <property type="protein sequence ID" value="RMX48688.1"/>
    <property type="molecule type" value="Genomic_DNA"/>
</dbReference>
<proteinExistence type="predicted"/>
<gene>
    <name evidence="2" type="ORF">pdam_00014316</name>
</gene>
<evidence type="ECO:0000256" key="1">
    <source>
        <dbReference type="SAM" id="MobiDB-lite"/>
    </source>
</evidence>
<keyword evidence="3" id="KW-1185">Reference proteome</keyword>
<evidence type="ECO:0000313" key="3">
    <source>
        <dbReference type="Proteomes" id="UP000275408"/>
    </source>
</evidence>
<reference evidence="2 3" key="1">
    <citation type="journal article" date="2018" name="Sci. Rep.">
        <title>Comparative analysis of the Pocillopora damicornis genome highlights role of immune system in coral evolution.</title>
        <authorList>
            <person name="Cunning R."/>
            <person name="Bay R.A."/>
            <person name="Gillette P."/>
            <person name="Baker A.C."/>
            <person name="Traylor-Knowles N."/>
        </authorList>
    </citation>
    <scope>NUCLEOTIDE SEQUENCE [LARGE SCALE GENOMIC DNA]</scope>
    <source>
        <strain evidence="2">RSMAS</strain>
        <tissue evidence="2">Whole animal</tissue>
    </source>
</reference>
<sequence length="246" mass="28430">MDANPLNYWLSKFFQEVANSEGKVYPARIFYGIICGIRRFAIFRCYLDAEMKDSTWQGVSLQTKGERLFGRGTAKPLLDIIYSYNGKIFGLRSGEHRKICVNNFSLGPNAIKFEKNVCKSFHRGITDLKYERRKVRPKSKTLSFENSPDQHLELFACHLGVEEKLIRQRTRHRSNALFSYKNTSEKKVSHVSALLGAERKTEKKEEKRKFSRYEEKSSEGFLPMNASSFTNCDNSISALKETEKQP</sequence>
<feature type="compositionally biased region" description="Basic and acidic residues" evidence="1">
    <location>
        <begin position="199"/>
        <end position="218"/>
    </location>
</feature>
<feature type="non-terminal residue" evidence="2">
    <location>
        <position position="246"/>
    </location>
</feature>
<feature type="region of interest" description="Disordered" evidence="1">
    <location>
        <begin position="199"/>
        <end position="246"/>
    </location>
</feature>
<feature type="compositionally biased region" description="Polar residues" evidence="1">
    <location>
        <begin position="225"/>
        <end position="237"/>
    </location>
</feature>
<organism evidence="2 3">
    <name type="scientific">Pocillopora damicornis</name>
    <name type="common">Cauliflower coral</name>
    <name type="synonym">Millepora damicornis</name>
    <dbReference type="NCBI Taxonomy" id="46731"/>
    <lineage>
        <taxon>Eukaryota</taxon>
        <taxon>Metazoa</taxon>
        <taxon>Cnidaria</taxon>
        <taxon>Anthozoa</taxon>
        <taxon>Hexacorallia</taxon>
        <taxon>Scleractinia</taxon>
        <taxon>Astrocoeniina</taxon>
        <taxon>Pocilloporidae</taxon>
        <taxon>Pocillopora</taxon>
    </lineage>
</organism>
<dbReference type="AlphaFoldDB" id="A0A3M6U5E7"/>
<evidence type="ECO:0008006" key="4">
    <source>
        <dbReference type="Google" id="ProtNLM"/>
    </source>
</evidence>
<evidence type="ECO:0000313" key="2">
    <source>
        <dbReference type="EMBL" id="RMX48688.1"/>
    </source>
</evidence>
<comment type="caution">
    <text evidence="2">The sequence shown here is derived from an EMBL/GenBank/DDBJ whole genome shotgun (WGS) entry which is preliminary data.</text>
</comment>
<dbReference type="OrthoDB" id="5987810at2759"/>
<protein>
    <recommendedName>
        <fullName evidence="4">DUF3504 domain-containing protein</fullName>
    </recommendedName>
</protein>
<name>A0A3M6U5E7_POCDA</name>
<dbReference type="Proteomes" id="UP000275408">
    <property type="component" value="Unassembled WGS sequence"/>
</dbReference>